<name>A0A0F8Z3T5_9ZZZZ</name>
<sequence length="79" mass="9211">GGDCVGDLEHPKPMHTSNVMTEAVCKRFIFLSSDVNGERFQSVRLQHYRLRQTFVEPYEVHLLFSPQIKTHYVFAKFPV</sequence>
<organism evidence="1">
    <name type="scientific">marine sediment metagenome</name>
    <dbReference type="NCBI Taxonomy" id="412755"/>
    <lineage>
        <taxon>unclassified sequences</taxon>
        <taxon>metagenomes</taxon>
        <taxon>ecological metagenomes</taxon>
    </lineage>
</organism>
<accession>A0A0F8Z3T5</accession>
<reference evidence="1" key="1">
    <citation type="journal article" date="2015" name="Nature">
        <title>Complex archaea that bridge the gap between prokaryotes and eukaryotes.</title>
        <authorList>
            <person name="Spang A."/>
            <person name="Saw J.H."/>
            <person name="Jorgensen S.L."/>
            <person name="Zaremba-Niedzwiedzka K."/>
            <person name="Martijn J."/>
            <person name="Lind A.E."/>
            <person name="van Eijk R."/>
            <person name="Schleper C."/>
            <person name="Guy L."/>
            <person name="Ettema T.J."/>
        </authorList>
    </citation>
    <scope>NUCLEOTIDE SEQUENCE</scope>
</reference>
<proteinExistence type="predicted"/>
<gene>
    <name evidence="1" type="ORF">LCGC14_2743510</name>
</gene>
<feature type="non-terminal residue" evidence="1">
    <location>
        <position position="1"/>
    </location>
</feature>
<dbReference type="AlphaFoldDB" id="A0A0F8Z3T5"/>
<comment type="caution">
    <text evidence="1">The sequence shown here is derived from an EMBL/GenBank/DDBJ whole genome shotgun (WGS) entry which is preliminary data.</text>
</comment>
<protein>
    <submittedName>
        <fullName evidence="1">Uncharacterized protein</fullName>
    </submittedName>
</protein>
<evidence type="ECO:0000313" key="1">
    <source>
        <dbReference type="EMBL" id="KKK88402.1"/>
    </source>
</evidence>
<dbReference type="EMBL" id="LAZR01049967">
    <property type="protein sequence ID" value="KKK88402.1"/>
    <property type="molecule type" value="Genomic_DNA"/>
</dbReference>